<protein>
    <recommendedName>
        <fullName evidence="2">TauD/TfdA-like domain-containing protein</fullName>
    </recommendedName>
</protein>
<accession>A0AAN7Z7F6</accession>
<sequence>MISRDFVYHENNVSALRNSRGAGPVNLLTSTCSLRHLQYQRFQPQRQSFSSVTETLRRLPQLQASQLECSTQPQHVQTVSEMLESTGVLKISLDFPDDDSQYLKQLVLSLHKHHGHKLPISHSASRGWFWDIRPSTVSTQTANYQARSETMQEFTWHTDCSYEDPPPRHFALQVLQPDRYGGGILSLMNVQNLSERLSSETRSALMRQEYKITTPPEFYKENKQCHITGGILSIDSDGRPVMRFRREIISPLSSNASQAMEDLERSLLTAATDPQVTLRLSAAELPAQTIVLVDNRRWLHARTDVKDPERHLRRIRWDPVPFPGPVQ</sequence>
<dbReference type="SUPFAM" id="SSF51197">
    <property type="entry name" value="Clavaminate synthase-like"/>
    <property type="match status" value="1"/>
</dbReference>
<dbReference type="GO" id="GO:0016491">
    <property type="term" value="F:oxidoreductase activity"/>
    <property type="evidence" value="ECO:0007669"/>
    <property type="project" value="UniProtKB-KW"/>
</dbReference>
<evidence type="ECO:0000259" key="2">
    <source>
        <dbReference type="Pfam" id="PF02668"/>
    </source>
</evidence>
<keyword evidence="4" id="KW-1185">Reference proteome</keyword>
<evidence type="ECO:0000313" key="3">
    <source>
        <dbReference type="EMBL" id="KAK5627486.1"/>
    </source>
</evidence>
<evidence type="ECO:0000313" key="4">
    <source>
        <dbReference type="Proteomes" id="UP001305414"/>
    </source>
</evidence>
<dbReference type="Pfam" id="PF02668">
    <property type="entry name" value="TauD"/>
    <property type="match status" value="1"/>
</dbReference>
<organism evidence="3 4">
    <name type="scientific">Xylaria bambusicola</name>
    <dbReference type="NCBI Taxonomy" id="326684"/>
    <lineage>
        <taxon>Eukaryota</taxon>
        <taxon>Fungi</taxon>
        <taxon>Dikarya</taxon>
        <taxon>Ascomycota</taxon>
        <taxon>Pezizomycotina</taxon>
        <taxon>Sordariomycetes</taxon>
        <taxon>Xylariomycetidae</taxon>
        <taxon>Xylariales</taxon>
        <taxon>Xylariaceae</taxon>
        <taxon>Xylaria</taxon>
    </lineage>
</organism>
<evidence type="ECO:0000256" key="1">
    <source>
        <dbReference type="ARBA" id="ARBA00023002"/>
    </source>
</evidence>
<dbReference type="EMBL" id="JAWHQM010000005">
    <property type="protein sequence ID" value="KAK5627486.1"/>
    <property type="molecule type" value="Genomic_DNA"/>
</dbReference>
<name>A0AAN7Z7F6_9PEZI</name>
<gene>
    <name evidence="3" type="ORF">RRF57_003201</name>
</gene>
<dbReference type="Gene3D" id="3.60.130.10">
    <property type="entry name" value="Clavaminate synthase-like"/>
    <property type="match status" value="1"/>
</dbReference>
<feature type="domain" description="TauD/TfdA-like" evidence="2">
    <location>
        <begin position="73"/>
        <end position="315"/>
    </location>
</feature>
<keyword evidence="1" id="KW-0560">Oxidoreductase</keyword>
<dbReference type="Proteomes" id="UP001305414">
    <property type="component" value="Unassembled WGS sequence"/>
</dbReference>
<comment type="caution">
    <text evidence="3">The sequence shown here is derived from an EMBL/GenBank/DDBJ whole genome shotgun (WGS) entry which is preliminary data.</text>
</comment>
<dbReference type="InterPro" id="IPR042098">
    <property type="entry name" value="TauD-like_sf"/>
</dbReference>
<dbReference type="InterPro" id="IPR003819">
    <property type="entry name" value="TauD/TfdA-like"/>
</dbReference>
<proteinExistence type="predicted"/>
<dbReference type="AlphaFoldDB" id="A0AAN7Z7F6"/>
<reference evidence="3 4" key="1">
    <citation type="submission" date="2023-10" db="EMBL/GenBank/DDBJ databases">
        <title>Draft genome sequence of Xylaria bambusicola isolate GMP-LS, the root and basal stem rot pathogen of sugarcane in Indonesia.</title>
        <authorList>
            <person name="Selvaraj P."/>
            <person name="Muralishankar V."/>
            <person name="Muruganantham S."/>
            <person name="Sp S."/>
            <person name="Haryani S."/>
            <person name="Lau K.J.X."/>
            <person name="Naqvi N.I."/>
        </authorList>
    </citation>
    <scope>NUCLEOTIDE SEQUENCE [LARGE SCALE GENOMIC DNA]</scope>
    <source>
        <strain evidence="3">GMP-LS</strain>
    </source>
</reference>